<proteinExistence type="predicted"/>
<accession>A0ABY4A6C7</accession>
<reference evidence="1 2" key="1">
    <citation type="submission" date="2020-10" db="EMBL/GenBank/DDBJ databases">
        <title>Genome analysis of Massilia species.</title>
        <authorList>
            <person name="Jung D.-H."/>
        </authorList>
    </citation>
    <scope>NUCLEOTIDE SEQUENCE [LARGE SCALE GENOMIC DNA]</scope>
    <source>
        <strain evidence="2">sipir</strain>
    </source>
</reference>
<organism evidence="1 2">
    <name type="scientific">Massilia violaceinigra</name>
    <dbReference type="NCBI Taxonomy" id="2045208"/>
    <lineage>
        <taxon>Bacteria</taxon>
        <taxon>Pseudomonadati</taxon>
        <taxon>Pseudomonadota</taxon>
        <taxon>Betaproteobacteria</taxon>
        <taxon>Burkholderiales</taxon>
        <taxon>Oxalobacteraceae</taxon>
        <taxon>Telluria group</taxon>
        <taxon>Massilia</taxon>
    </lineage>
</organism>
<gene>
    <name evidence="1" type="ORF">INH39_29915</name>
</gene>
<dbReference type="Proteomes" id="UP000831532">
    <property type="component" value="Chromosome"/>
</dbReference>
<dbReference type="RefSeq" id="WP_243490774.1">
    <property type="nucleotide sequence ID" value="NZ_CP063361.1"/>
</dbReference>
<protein>
    <submittedName>
        <fullName evidence="1">Uncharacterized protein</fullName>
    </submittedName>
</protein>
<evidence type="ECO:0000313" key="2">
    <source>
        <dbReference type="Proteomes" id="UP000831532"/>
    </source>
</evidence>
<keyword evidence="2" id="KW-1185">Reference proteome</keyword>
<evidence type="ECO:0000313" key="1">
    <source>
        <dbReference type="EMBL" id="UOD29559.1"/>
    </source>
</evidence>
<name>A0ABY4A6C7_9BURK</name>
<sequence length="65" mass="7121">MVHTAQIRSAPRGFFISGPIFTAEHGFEALHDKRFGMALRIKAAPGAYAIGVRITPDYLTSTDFP</sequence>
<dbReference type="EMBL" id="CP063361">
    <property type="protein sequence ID" value="UOD29559.1"/>
    <property type="molecule type" value="Genomic_DNA"/>
</dbReference>